<dbReference type="GO" id="GO:0004930">
    <property type="term" value="F:G protein-coupled receptor activity"/>
    <property type="evidence" value="ECO:0007669"/>
    <property type="project" value="InterPro"/>
</dbReference>
<dbReference type="Pfam" id="PF01825">
    <property type="entry name" value="GPS"/>
    <property type="match status" value="1"/>
</dbReference>
<evidence type="ECO:0000313" key="10">
    <source>
        <dbReference type="Proteomes" id="UP000288716"/>
    </source>
</evidence>
<dbReference type="PANTHER" id="PTHR12011:SF347">
    <property type="entry name" value="FI21270P1-RELATED"/>
    <property type="match status" value="1"/>
</dbReference>
<reference evidence="9 10" key="1">
    <citation type="journal article" date="2018" name="Gigascience">
        <title>Genomes of trombidid mites reveal novel predicted allergens and laterally-transferred genes associated with secondary metabolism.</title>
        <authorList>
            <person name="Dong X."/>
            <person name="Chaisiri K."/>
            <person name="Xia D."/>
            <person name="Armstrong S.D."/>
            <person name="Fang Y."/>
            <person name="Donnelly M.J."/>
            <person name="Kadowaki T."/>
            <person name="McGarry J.W."/>
            <person name="Darby A.C."/>
            <person name="Makepeace B.L."/>
        </authorList>
    </citation>
    <scope>NUCLEOTIDE SEQUENCE [LARGE SCALE GENOMIC DNA]</scope>
    <source>
        <strain evidence="9">UoL-UT</strain>
    </source>
</reference>
<dbReference type="EMBL" id="NCKV01007227">
    <property type="protein sequence ID" value="RWS23052.1"/>
    <property type="molecule type" value="Genomic_DNA"/>
</dbReference>
<feature type="transmembrane region" description="Helical" evidence="6">
    <location>
        <begin position="555"/>
        <end position="578"/>
    </location>
</feature>
<evidence type="ECO:0000256" key="3">
    <source>
        <dbReference type="ARBA" id="ARBA00022989"/>
    </source>
</evidence>
<feature type="transmembrane region" description="Helical" evidence="6">
    <location>
        <begin position="643"/>
        <end position="666"/>
    </location>
</feature>
<evidence type="ECO:0000256" key="2">
    <source>
        <dbReference type="ARBA" id="ARBA00022692"/>
    </source>
</evidence>
<keyword evidence="5" id="KW-1015">Disulfide bond</keyword>
<gene>
    <name evidence="9" type="ORF">B4U80_07576</name>
</gene>
<evidence type="ECO:0000256" key="5">
    <source>
        <dbReference type="ARBA" id="ARBA00023157"/>
    </source>
</evidence>
<evidence type="ECO:0000256" key="6">
    <source>
        <dbReference type="SAM" id="Phobius"/>
    </source>
</evidence>
<dbReference type="InterPro" id="IPR000203">
    <property type="entry name" value="GPS"/>
</dbReference>
<organism evidence="9 10">
    <name type="scientific">Leptotrombidium deliense</name>
    <dbReference type="NCBI Taxonomy" id="299467"/>
    <lineage>
        <taxon>Eukaryota</taxon>
        <taxon>Metazoa</taxon>
        <taxon>Ecdysozoa</taxon>
        <taxon>Arthropoda</taxon>
        <taxon>Chelicerata</taxon>
        <taxon>Arachnida</taxon>
        <taxon>Acari</taxon>
        <taxon>Acariformes</taxon>
        <taxon>Trombidiformes</taxon>
        <taxon>Prostigmata</taxon>
        <taxon>Anystina</taxon>
        <taxon>Parasitengona</taxon>
        <taxon>Trombiculoidea</taxon>
        <taxon>Trombiculidae</taxon>
        <taxon>Leptotrombidium</taxon>
    </lineage>
</organism>
<feature type="domain" description="GAIN-B" evidence="7">
    <location>
        <begin position="325"/>
        <end position="471"/>
    </location>
</feature>
<dbReference type="InterPro" id="IPR000832">
    <property type="entry name" value="GPCR_2_secretin-like"/>
</dbReference>
<sequence>MLDEIGTKNKVGNNVYYTAVMSKFLNHAFGGTCVDSPLAECDQRLYKLKTLKALCGQLNNTCKNVEQRGGWNSIHCYLIKRSSNVCHIALHLERNKSNSKIDTTIHSIAFRLKKRSVKGNDSEITSDEKSCTAIINAIKEHTLIPCDIEDETLDVLPFYHCQHQSNEITEDQYIECLPKSITPNTKQSITEITTLTTGDILTTSSTVNQTDFIARNEETEVENKNVSKSTMTKDYQQKIGNKYFDALINETVVGETNKTLNDFIENKIGDIELNIQKSFAEQILKTTDKVMHRLACFVRNANASIEIEKTNLDAEAYAFDGKIDKFFQFPSSDSSISKKNLITFSNEIGLETMNISQQNCFLRFSAYGTIISNITDKLTDSKFFEINSALVGFSFGTENSSLPNNTKVVIRLQHLKTKTRGDIAKCVFWNYGIQDWSDNGCVLTFTSKTHTICECNHLTNFAVLMDIAGRETPSKAKSLLSVMCTTISSASLIITITAFFATEKQNTSNLVKPSEIARRKKITITINLCFVLLFLNLITTFGLQRTENATVCQGISMLLFYVISCTFLWMLLEGVIAYQMISSDLPKTGYIGSIFLYGIGYGISLLWFIIAVAVLGPRGFYNSEFNYFCWITQNANQWKMLTLFFPLLIICGANLIVITKSVIIVLKRRRNQITVNQRKTQRRRLLHGWLTLTTIFGLTWLTCILYIHSALYFTAYLFIFLNGLQARDI</sequence>
<dbReference type="Gene3D" id="1.20.1070.10">
    <property type="entry name" value="Rhodopsin 7-helix transmembrane proteins"/>
    <property type="match status" value="1"/>
</dbReference>
<dbReference type="GO" id="GO:0005886">
    <property type="term" value="C:plasma membrane"/>
    <property type="evidence" value="ECO:0007669"/>
    <property type="project" value="TreeGrafter"/>
</dbReference>
<keyword evidence="2 6" id="KW-0812">Transmembrane</keyword>
<keyword evidence="10" id="KW-1185">Reference proteome</keyword>
<feature type="domain" description="G-protein coupled receptors family 2 profile 2" evidence="8">
    <location>
        <begin position="477"/>
        <end position="729"/>
    </location>
</feature>
<accession>A0A443S683</accession>
<protein>
    <submittedName>
        <fullName evidence="9">Uncharacterized protein</fullName>
    </submittedName>
</protein>
<dbReference type="InterPro" id="IPR046338">
    <property type="entry name" value="GAIN_dom_sf"/>
</dbReference>
<comment type="subcellular location">
    <subcellularLocation>
        <location evidence="1">Membrane</location>
        <topology evidence="1">Multi-pass membrane protein</topology>
    </subcellularLocation>
</comment>
<dbReference type="PROSITE" id="PS50261">
    <property type="entry name" value="G_PROTEIN_RECEP_F2_4"/>
    <property type="match status" value="1"/>
</dbReference>
<dbReference type="Proteomes" id="UP000288716">
    <property type="component" value="Unassembled WGS sequence"/>
</dbReference>
<keyword evidence="3 6" id="KW-1133">Transmembrane helix</keyword>
<dbReference type="PROSITE" id="PS50221">
    <property type="entry name" value="GAIN_B"/>
    <property type="match status" value="1"/>
</dbReference>
<evidence type="ECO:0000259" key="8">
    <source>
        <dbReference type="PROSITE" id="PS50261"/>
    </source>
</evidence>
<dbReference type="VEuPathDB" id="VectorBase:LDEU008988"/>
<comment type="caution">
    <text evidence="9">The sequence shown here is derived from an EMBL/GenBank/DDBJ whole genome shotgun (WGS) entry which is preliminary data.</text>
</comment>
<keyword evidence="4 6" id="KW-0472">Membrane</keyword>
<dbReference type="Gene3D" id="2.60.220.50">
    <property type="match status" value="1"/>
</dbReference>
<feature type="transmembrane region" description="Helical" evidence="6">
    <location>
        <begin position="479"/>
        <end position="501"/>
    </location>
</feature>
<proteinExistence type="predicted"/>
<evidence type="ECO:0000256" key="1">
    <source>
        <dbReference type="ARBA" id="ARBA00004141"/>
    </source>
</evidence>
<evidence type="ECO:0000259" key="7">
    <source>
        <dbReference type="PROSITE" id="PS50221"/>
    </source>
</evidence>
<dbReference type="GO" id="GO:0007166">
    <property type="term" value="P:cell surface receptor signaling pathway"/>
    <property type="evidence" value="ECO:0007669"/>
    <property type="project" value="InterPro"/>
</dbReference>
<evidence type="ECO:0000256" key="4">
    <source>
        <dbReference type="ARBA" id="ARBA00023136"/>
    </source>
</evidence>
<feature type="transmembrane region" description="Helical" evidence="6">
    <location>
        <begin position="686"/>
        <end position="719"/>
    </location>
</feature>
<dbReference type="InterPro" id="IPR057244">
    <property type="entry name" value="GAIN_B"/>
</dbReference>
<dbReference type="Pfam" id="PF00002">
    <property type="entry name" value="7tm_2"/>
    <property type="match status" value="1"/>
</dbReference>
<dbReference type="STRING" id="299467.A0A443S683"/>
<dbReference type="AlphaFoldDB" id="A0A443S683"/>
<dbReference type="PANTHER" id="PTHR12011">
    <property type="entry name" value="ADHESION G-PROTEIN COUPLED RECEPTOR"/>
    <property type="match status" value="1"/>
</dbReference>
<name>A0A443S683_9ACAR</name>
<feature type="transmembrane region" description="Helical" evidence="6">
    <location>
        <begin position="522"/>
        <end position="543"/>
    </location>
</feature>
<dbReference type="SMART" id="SM00303">
    <property type="entry name" value="GPS"/>
    <property type="match status" value="1"/>
</dbReference>
<evidence type="ECO:0000313" key="9">
    <source>
        <dbReference type="EMBL" id="RWS23052.1"/>
    </source>
</evidence>
<feature type="transmembrane region" description="Helical" evidence="6">
    <location>
        <begin position="590"/>
        <end position="615"/>
    </location>
</feature>
<dbReference type="OrthoDB" id="6437696at2759"/>
<dbReference type="InterPro" id="IPR017981">
    <property type="entry name" value="GPCR_2-like_7TM"/>
</dbReference>